<organism evidence="1 2">
    <name type="scientific">Lasius niger</name>
    <name type="common">Black garden ant</name>
    <dbReference type="NCBI Taxonomy" id="67767"/>
    <lineage>
        <taxon>Eukaryota</taxon>
        <taxon>Metazoa</taxon>
        <taxon>Ecdysozoa</taxon>
        <taxon>Arthropoda</taxon>
        <taxon>Hexapoda</taxon>
        <taxon>Insecta</taxon>
        <taxon>Pterygota</taxon>
        <taxon>Neoptera</taxon>
        <taxon>Endopterygota</taxon>
        <taxon>Hymenoptera</taxon>
        <taxon>Apocrita</taxon>
        <taxon>Aculeata</taxon>
        <taxon>Formicoidea</taxon>
        <taxon>Formicidae</taxon>
        <taxon>Formicinae</taxon>
        <taxon>Lasius</taxon>
        <taxon>Lasius</taxon>
    </lineage>
</organism>
<keyword evidence="1" id="KW-0695">RNA-directed DNA polymerase</keyword>
<protein>
    <submittedName>
        <fullName evidence="1">Reverse transcriptase</fullName>
    </submittedName>
</protein>
<dbReference type="OrthoDB" id="7698997at2759"/>
<reference evidence="1 2" key="1">
    <citation type="submission" date="2015-04" db="EMBL/GenBank/DDBJ databases">
        <title>Lasius niger genome sequencing.</title>
        <authorList>
            <person name="Konorov E.A."/>
            <person name="Nikitin M.A."/>
            <person name="Kirill M.V."/>
            <person name="Chang P."/>
        </authorList>
    </citation>
    <scope>NUCLEOTIDE SEQUENCE [LARGE SCALE GENOMIC DNA]</scope>
    <source>
        <tissue evidence="1">Whole</tissue>
    </source>
</reference>
<name>A0A0J7K5D1_LASNI</name>
<accession>A0A0J7K5D1</accession>
<evidence type="ECO:0000313" key="2">
    <source>
        <dbReference type="Proteomes" id="UP000036403"/>
    </source>
</evidence>
<dbReference type="GO" id="GO:0003964">
    <property type="term" value="F:RNA-directed DNA polymerase activity"/>
    <property type="evidence" value="ECO:0007669"/>
    <property type="project" value="UniProtKB-KW"/>
</dbReference>
<comment type="caution">
    <text evidence="1">The sequence shown here is derived from an EMBL/GenBank/DDBJ whole genome shotgun (WGS) entry which is preliminary data.</text>
</comment>
<dbReference type="AlphaFoldDB" id="A0A0J7K5D1"/>
<dbReference type="Proteomes" id="UP000036403">
    <property type="component" value="Unassembled WGS sequence"/>
</dbReference>
<dbReference type="PaxDb" id="67767-A0A0J7K5D1"/>
<evidence type="ECO:0000313" key="1">
    <source>
        <dbReference type="EMBL" id="KMQ85663.1"/>
    </source>
</evidence>
<keyword evidence="2" id="KW-1185">Reference proteome</keyword>
<dbReference type="EMBL" id="LBMM01013390">
    <property type="protein sequence ID" value="KMQ85663.1"/>
    <property type="molecule type" value="Genomic_DNA"/>
</dbReference>
<sequence length="117" mass="14121">MNLDTKLKWNEHIKKKKAELNIKYRQLYWLLGRNSELSVENKIRIYNQILKPVWTYGIQIWGCSRKTNVKQIQIFQNKVLRGIVNAPWYVRNSDLHRDLRIELVTDVTKKYAINHNL</sequence>
<gene>
    <name evidence="1" type="ORF">RF55_15645</name>
</gene>
<keyword evidence="1" id="KW-0548">Nucleotidyltransferase</keyword>
<proteinExistence type="predicted"/>
<keyword evidence="1" id="KW-0808">Transferase</keyword>